<dbReference type="InterPro" id="IPR050412">
    <property type="entry name" value="Ig-like_Receptors_ImmuneReg"/>
</dbReference>
<sequence length="271" mass="29572">MAHTSERSVSHTEKSVPHKGTLLGPAGQCGCRTMSLVLPTLLCLGLCLGQSTQEQKGSLPPPHITALPGSMVGSKNPVTILCRGPAEAEVYMITKVGIPEPSDREKQLMSKMTNSFSITDMTPDRAGLYHCSYQSGGSWSQFSDPLPLVMTGAFEKPSLSSMTGTVVASGENVKLQCFSTLKFEAFILSKEDGDRIIQNQFVSHQGGNHEAVFLLNQVSSTQTGTYRCYGLFEREPYVWSPPVTHCILRSEVRKPQPIHPQVPCCRLTVSR</sequence>
<evidence type="ECO:0000256" key="3">
    <source>
        <dbReference type="SAM" id="MobiDB-lite"/>
    </source>
</evidence>
<evidence type="ECO:0000256" key="4">
    <source>
        <dbReference type="SAM" id="SignalP"/>
    </source>
</evidence>
<dbReference type="PANTHER" id="PTHR11738">
    <property type="entry name" value="MHC CLASS I NK CELL RECEPTOR"/>
    <property type="match status" value="1"/>
</dbReference>
<evidence type="ECO:0000259" key="5">
    <source>
        <dbReference type="Pfam" id="PF00047"/>
    </source>
</evidence>
<feature type="region of interest" description="Disordered" evidence="3">
    <location>
        <begin position="1"/>
        <end position="21"/>
    </location>
</feature>
<gene>
    <name evidence="7" type="primary">LOC139085526</name>
</gene>
<feature type="compositionally biased region" description="Basic and acidic residues" evidence="3">
    <location>
        <begin position="1"/>
        <end position="16"/>
    </location>
</feature>
<dbReference type="Proteomes" id="UP001652662">
    <property type="component" value="Chromosome 9"/>
</dbReference>
<organism evidence="6 7">
    <name type="scientific">Equus przewalskii</name>
    <name type="common">Przewalski's horse</name>
    <name type="synonym">Equus caballus przewalskii</name>
    <dbReference type="NCBI Taxonomy" id="9798"/>
    <lineage>
        <taxon>Eukaryota</taxon>
        <taxon>Metazoa</taxon>
        <taxon>Chordata</taxon>
        <taxon>Craniata</taxon>
        <taxon>Vertebrata</taxon>
        <taxon>Euteleostomi</taxon>
        <taxon>Mammalia</taxon>
        <taxon>Eutheria</taxon>
        <taxon>Laurasiatheria</taxon>
        <taxon>Perissodactyla</taxon>
        <taxon>Equidae</taxon>
        <taxon>Equus</taxon>
    </lineage>
</organism>
<protein>
    <submittedName>
        <fullName evidence="7">Leukocyte immunoglobulin-like receptor subfamily A member 6 isoform X3</fullName>
    </submittedName>
</protein>
<feature type="signal peptide" evidence="4">
    <location>
        <begin position="1"/>
        <end position="49"/>
    </location>
</feature>
<evidence type="ECO:0000313" key="6">
    <source>
        <dbReference type="Proteomes" id="UP001652662"/>
    </source>
</evidence>
<keyword evidence="2" id="KW-0393">Immunoglobulin domain</keyword>
<dbReference type="PANTHER" id="PTHR11738:SF172">
    <property type="entry name" value="IG-LIKE DOMAIN-CONTAINING PROTEIN"/>
    <property type="match status" value="1"/>
</dbReference>
<accession>A0ABM4QJB2</accession>
<keyword evidence="4" id="KW-0732">Signal</keyword>
<evidence type="ECO:0000313" key="7">
    <source>
        <dbReference type="RefSeq" id="XP_070489528.1"/>
    </source>
</evidence>
<dbReference type="InterPro" id="IPR036179">
    <property type="entry name" value="Ig-like_dom_sf"/>
</dbReference>
<dbReference type="Gene3D" id="2.60.40.10">
    <property type="entry name" value="Immunoglobulins"/>
    <property type="match status" value="2"/>
</dbReference>
<name>A0ABM4QJB2_EQUPR</name>
<keyword evidence="1" id="KW-1015">Disulfide bond</keyword>
<feature type="chain" id="PRO_5045626890" evidence="4">
    <location>
        <begin position="50"/>
        <end position="271"/>
    </location>
</feature>
<feature type="domain" description="Immunoglobulin-like beta-sandwich" evidence="5">
    <location>
        <begin position="164"/>
        <end position="240"/>
    </location>
</feature>
<dbReference type="Pfam" id="PF00047">
    <property type="entry name" value="ig"/>
    <property type="match status" value="1"/>
</dbReference>
<dbReference type="RefSeq" id="XP_070489528.1">
    <property type="nucleotide sequence ID" value="XM_070633427.1"/>
</dbReference>
<dbReference type="GeneID" id="139085526"/>
<keyword evidence="6" id="KW-1185">Reference proteome</keyword>
<evidence type="ECO:0000256" key="2">
    <source>
        <dbReference type="ARBA" id="ARBA00023319"/>
    </source>
</evidence>
<proteinExistence type="predicted"/>
<dbReference type="InterPro" id="IPR013151">
    <property type="entry name" value="Immunoglobulin_dom"/>
</dbReference>
<reference evidence="7" key="1">
    <citation type="submission" date="2025-08" db="UniProtKB">
        <authorList>
            <consortium name="RefSeq"/>
        </authorList>
    </citation>
    <scope>IDENTIFICATION</scope>
    <source>
        <tissue evidence="7">Blood</tissue>
    </source>
</reference>
<evidence type="ECO:0000256" key="1">
    <source>
        <dbReference type="ARBA" id="ARBA00023157"/>
    </source>
</evidence>
<dbReference type="SUPFAM" id="SSF48726">
    <property type="entry name" value="Immunoglobulin"/>
    <property type="match status" value="2"/>
</dbReference>
<dbReference type="InterPro" id="IPR013783">
    <property type="entry name" value="Ig-like_fold"/>
</dbReference>